<reference evidence="1 2" key="1">
    <citation type="submission" date="2017-09" db="EMBL/GenBank/DDBJ databases">
        <title>Evaluation of Pacific Biosciences Sequencing Technology to Finishing C. thermocellum Genome Sequences.</title>
        <authorList>
            <person name="Brown S."/>
        </authorList>
    </citation>
    <scope>NUCLEOTIDE SEQUENCE [LARGE SCALE GENOMIC DNA]</scope>
    <source>
        <strain evidence="1 2">AD2</strain>
    </source>
</reference>
<accession>A0AB36TD88</accession>
<gene>
    <name evidence="1" type="ORF">M972_11269</name>
</gene>
<protein>
    <submittedName>
        <fullName evidence="1">Uncharacterized protein</fullName>
    </submittedName>
</protein>
<evidence type="ECO:0000313" key="2">
    <source>
        <dbReference type="Proteomes" id="UP000223596"/>
    </source>
</evidence>
<organism evidence="1 2">
    <name type="scientific">Acetivibrio thermocellus AD2</name>
    <dbReference type="NCBI Taxonomy" id="1138384"/>
    <lineage>
        <taxon>Bacteria</taxon>
        <taxon>Bacillati</taxon>
        <taxon>Bacillota</taxon>
        <taxon>Clostridia</taxon>
        <taxon>Eubacteriales</taxon>
        <taxon>Oscillospiraceae</taxon>
        <taxon>Acetivibrio</taxon>
    </lineage>
</organism>
<proteinExistence type="predicted"/>
<dbReference type="EMBL" id="PDBW01000001">
    <property type="protein sequence ID" value="PFH01535.1"/>
    <property type="molecule type" value="Genomic_DNA"/>
</dbReference>
<dbReference type="AlphaFoldDB" id="A0AB36TD88"/>
<evidence type="ECO:0000313" key="1">
    <source>
        <dbReference type="EMBL" id="PFH01535.1"/>
    </source>
</evidence>
<sequence>MSMLCKCGHVMSDKIVPNKVIYWTYTKENWFQRVKFVKGEYPKWEYPVIEFLAIRNCEKCNRLHYIRNGKKHVYVIDSKKLDDINCSCKEAFAKGELEEYFSMNDFELDEIDAKIRKNESYELPRRVRFCHECKRIFVQKGDVLKIYCLEELKELT</sequence>
<name>A0AB36TD88_ACETH</name>
<dbReference type="Proteomes" id="UP000223596">
    <property type="component" value="Unassembled WGS sequence"/>
</dbReference>
<comment type="caution">
    <text evidence="1">The sequence shown here is derived from an EMBL/GenBank/DDBJ whole genome shotgun (WGS) entry which is preliminary data.</text>
</comment>